<protein>
    <submittedName>
        <fullName evidence="2">Uncharacterized protein</fullName>
    </submittedName>
</protein>
<sequence>MIINLRIDGDYKPINITEEELQQLLRTGKFIKLGDTYYHVDHISRFSLTGEKKLHNAPKKPEPPQIMIKRG</sequence>
<evidence type="ECO:0000313" key="3">
    <source>
        <dbReference type="Proteomes" id="UP000827460"/>
    </source>
</evidence>
<gene>
    <name evidence="2" type="ORF">SOPHRITA_116</name>
</gene>
<name>A0AAE8YU96_9CAUD</name>
<organism evidence="2 3">
    <name type="scientific">Bacillus phage vB_BanS_Sophrita</name>
    <dbReference type="NCBI Taxonomy" id="2894790"/>
    <lineage>
        <taxon>Viruses</taxon>
        <taxon>Duplodnaviria</taxon>
        <taxon>Heunggongvirae</taxon>
        <taxon>Uroviricota</taxon>
        <taxon>Caudoviricetes</taxon>
        <taxon>Joanripponvirinae</taxon>
        <taxon>Sophritavirus</taxon>
        <taxon>Sophritavirus sophrita</taxon>
    </lineage>
</organism>
<dbReference type="Proteomes" id="UP000827460">
    <property type="component" value="Segment"/>
</dbReference>
<feature type="compositionally biased region" description="Basic and acidic residues" evidence="1">
    <location>
        <begin position="51"/>
        <end position="62"/>
    </location>
</feature>
<feature type="region of interest" description="Disordered" evidence="1">
    <location>
        <begin position="51"/>
        <end position="71"/>
    </location>
</feature>
<evidence type="ECO:0000256" key="1">
    <source>
        <dbReference type="SAM" id="MobiDB-lite"/>
    </source>
</evidence>
<reference evidence="2" key="1">
    <citation type="submission" date="2021-10" db="EMBL/GenBank/DDBJ databases">
        <authorList>
            <person name="Lavering E.D."/>
            <person name="James R."/>
            <person name="Fairholm J.D."/>
            <person name="Ogilvie B.H."/>
            <person name="Thurgood T.L."/>
            <person name="Robison R.A."/>
            <person name="Grose J.H."/>
        </authorList>
    </citation>
    <scope>NUCLEOTIDE SEQUENCE</scope>
</reference>
<dbReference type="EMBL" id="OK499991">
    <property type="protein sequence ID" value="UGO50707.1"/>
    <property type="molecule type" value="Genomic_DNA"/>
</dbReference>
<accession>A0AAE8YU96</accession>
<keyword evidence="3" id="KW-1185">Reference proteome</keyword>
<evidence type="ECO:0000313" key="2">
    <source>
        <dbReference type="EMBL" id="UGO50707.1"/>
    </source>
</evidence>
<proteinExistence type="predicted"/>